<protein>
    <submittedName>
        <fullName evidence="1">Uncharacterized protein</fullName>
    </submittedName>
</protein>
<dbReference type="Proteomes" id="UP000295292">
    <property type="component" value="Unassembled WGS sequence"/>
</dbReference>
<dbReference type="EMBL" id="SNYV01000017">
    <property type="protein sequence ID" value="TDQ75343.1"/>
    <property type="molecule type" value="Genomic_DNA"/>
</dbReference>
<sequence>MVAKATRDVFSINLPFLIIFVLNIHGNHDKTICKYQ</sequence>
<evidence type="ECO:0000313" key="1">
    <source>
        <dbReference type="EMBL" id="TDQ75343.1"/>
    </source>
</evidence>
<dbReference type="AlphaFoldDB" id="A0A4R6WE64"/>
<proteinExistence type="predicted"/>
<comment type="caution">
    <text evidence="1">The sequence shown here is derived from an EMBL/GenBank/DDBJ whole genome shotgun (WGS) entry which is preliminary data.</text>
</comment>
<organism evidence="1 2">
    <name type="scientific">Sphingobacterium yanglingense</name>
    <dbReference type="NCBI Taxonomy" id="1437280"/>
    <lineage>
        <taxon>Bacteria</taxon>
        <taxon>Pseudomonadati</taxon>
        <taxon>Bacteroidota</taxon>
        <taxon>Sphingobacteriia</taxon>
        <taxon>Sphingobacteriales</taxon>
        <taxon>Sphingobacteriaceae</taxon>
        <taxon>Sphingobacterium</taxon>
    </lineage>
</organism>
<accession>A0A4R6WE64</accession>
<name>A0A4R6WE64_9SPHI</name>
<evidence type="ECO:0000313" key="2">
    <source>
        <dbReference type="Proteomes" id="UP000295292"/>
    </source>
</evidence>
<reference evidence="1 2" key="1">
    <citation type="submission" date="2019-03" db="EMBL/GenBank/DDBJ databases">
        <title>Genomic Encyclopedia of Archaeal and Bacterial Type Strains, Phase II (KMG-II): from individual species to whole genera.</title>
        <authorList>
            <person name="Goeker M."/>
        </authorList>
    </citation>
    <scope>NUCLEOTIDE SEQUENCE [LARGE SCALE GENOMIC DNA]</scope>
    <source>
        <strain evidence="1 2">DSM 28353</strain>
    </source>
</reference>
<keyword evidence="2" id="KW-1185">Reference proteome</keyword>
<gene>
    <name evidence="1" type="ORF">CLV99_3943</name>
</gene>